<evidence type="ECO:0000313" key="1">
    <source>
        <dbReference type="EMBL" id="MET1257356.1"/>
    </source>
</evidence>
<dbReference type="GO" id="GO:0016746">
    <property type="term" value="F:acyltransferase activity"/>
    <property type="evidence" value="ECO:0007669"/>
    <property type="project" value="UniProtKB-KW"/>
</dbReference>
<comment type="caution">
    <text evidence="1">The sequence shown here is derived from an EMBL/GenBank/DDBJ whole genome shotgun (WGS) entry which is preliminary data.</text>
</comment>
<dbReference type="Proteomes" id="UP001548189">
    <property type="component" value="Unassembled WGS sequence"/>
</dbReference>
<name>A0ABV2BZI9_9GAMM</name>
<reference evidence="1 2" key="1">
    <citation type="submission" date="2024-06" db="EMBL/GenBank/DDBJ databases">
        <authorList>
            <person name="Li F."/>
        </authorList>
    </citation>
    <scope>NUCLEOTIDE SEQUENCE [LARGE SCALE GENOMIC DNA]</scope>
    <source>
        <strain evidence="1 2">GXAS 311</strain>
    </source>
</reference>
<dbReference type="InterPro" id="IPR002123">
    <property type="entry name" value="Plipid/glycerol_acylTrfase"/>
</dbReference>
<evidence type="ECO:0000313" key="2">
    <source>
        <dbReference type="Proteomes" id="UP001548189"/>
    </source>
</evidence>
<dbReference type="PANTHER" id="PTHR30068">
    <property type="entry name" value="URONATE ISOMERASE"/>
    <property type="match status" value="1"/>
</dbReference>
<proteinExistence type="predicted"/>
<keyword evidence="1" id="KW-0012">Acyltransferase</keyword>
<dbReference type="EMBL" id="JBEVCJ010000051">
    <property type="protein sequence ID" value="MET1257356.1"/>
    <property type="molecule type" value="Genomic_DNA"/>
</dbReference>
<keyword evidence="1" id="KW-0808">Transferase</keyword>
<dbReference type="PANTHER" id="PTHR30068:SF3">
    <property type="entry name" value="PHOSPHOLIPID_GLYCEROL ACYLTRANSFERASE DOMAIN-CONTAINING PROTEIN"/>
    <property type="match status" value="1"/>
</dbReference>
<keyword evidence="2" id="KW-1185">Reference proteome</keyword>
<dbReference type="Pfam" id="PF01553">
    <property type="entry name" value="Acyltransferase"/>
    <property type="match status" value="1"/>
</dbReference>
<sequence length="371" mass="42076">MFDDIRPFKNDEVAQVIDALIRNVELQSMLSHFLMPGFNRFAPGISHLLVRLLLSFKSRKLNSIEAIQKEVARYAYRMLKQSCDGFTYQGLDKLNLNRPTLFISNHRDIALDPALVNIALFEAGANTAEIAIGSNLMSKDWIADLMRLNKCFIVKRGQVGKRAIFNASKELSEYIHHTLTNKQQHIWIAQREGRAKDGVDKTNSALISMLLLHKPKTLSIREYVEQLNIVPVSIAYEFDPCDKDKANELAIIETTGSYQKQEHEDIGSIKNGILGYKGRIHIEFGQPVVGDFEDSKALANAIDQQIIDNYHLFETNLQAHAQLVGESSSNEDGKSLTSFFYERLKDLDEAQKRWLLTMYANPVFAKQNSLG</sequence>
<protein>
    <submittedName>
        <fullName evidence="1">1-acyl-sn-glycerol-3-phosphate acyltransferase</fullName>
    </submittedName>
</protein>
<gene>
    <name evidence="1" type="ORF">ABVT43_19620</name>
</gene>
<accession>A0ABV2BZI9</accession>
<organism evidence="1 2">
    <name type="scientific">Aliikangiella maris</name>
    <dbReference type="NCBI Taxonomy" id="3162458"/>
    <lineage>
        <taxon>Bacteria</taxon>
        <taxon>Pseudomonadati</taxon>
        <taxon>Pseudomonadota</taxon>
        <taxon>Gammaproteobacteria</taxon>
        <taxon>Oceanospirillales</taxon>
        <taxon>Pleioneaceae</taxon>
        <taxon>Aliikangiella</taxon>
    </lineage>
</organism>
<dbReference type="SUPFAM" id="SSF69593">
    <property type="entry name" value="Glycerol-3-phosphate (1)-acyltransferase"/>
    <property type="match status" value="1"/>
</dbReference>